<evidence type="ECO:0000256" key="2">
    <source>
        <dbReference type="ARBA" id="ARBA00022723"/>
    </source>
</evidence>
<dbReference type="GO" id="GO:0046872">
    <property type="term" value="F:metal ion binding"/>
    <property type="evidence" value="ECO:0007669"/>
    <property type="project" value="UniProtKB-KW"/>
</dbReference>
<dbReference type="RefSeq" id="WP_276828756.1">
    <property type="nucleotide sequence ID" value="NZ_DYVX01000087.1"/>
</dbReference>
<organism evidence="6 7">
    <name type="scientific">Mediterranea massiliensis</name>
    <dbReference type="NCBI Taxonomy" id="1841865"/>
    <lineage>
        <taxon>Bacteria</taxon>
        <taxon>Pseudomonadati</taxon>
        <taxon>Bacteroidota</taxon>
        <taxon>Bacteroidia</taxon>
        <taxon>Bacteroidales</taxon>
        <taxon>Bacteroidaceae</taxon>
        <taxon>Mediterranea</taxon>
    </lineage>
</organism>
<keyword evidence="2" id="KW-0479">Metal-binding</keyword>
<dbReference type="GO" id="GO:0016787">
    <property type="term" value="F:hydrolase activity"/>
    <property type="evidence" value="ECO:0007669"/>
    <property type="project" value="UniProtKB-KW"/>
</dbReference>
<evidence type="ECO:0000313" key="7">
    <source>
        <dbReference type="Proteomes" id="UP000717835"/>
    </source>
</evidence>
<dbReference type="InterPro" id="IPR036866">
    <property type="entry name" value="RibonucZ/Hydroxyglut_hydro"/>
</dbReference>
<dbReference type="SUPFAM" id="SSF56281">
    <property type="entry name" value="Metallo-hydrolase/oxidoreductase"/>
    <property type="match status" value="1"/>
</dbReference>
<dbReference type="Proteomes" id="UP000717835">
    <property type="component" value="Unassembled WGS sequence"/>
</dbReference>
<evidence type="ECO:0000259" key="5">
    <source>
        <dbReference type="SMART" id="SM00849"/>
    </source>
</evidence>
<evidence type="ECO:0000313" key="6">
    <source>
        <dbReference type="EMBL" id="HJF92885.1"/>
    </source>
</evidence>
<dbReference type="PANTHER" id="PTHR46233">
    <property type="entry name" value="HYDROXYACYLGLUTATHIONE HYDROLASE GLOC"/>
    <property type="match status" value="1"/>
</dbReference>
<name>A0A921HYR7_9BACT</name>
<evidence type="ECO:0000256" key="3">
    <source>
        <dbReference type="ARBA" id="ARBA00022801"/>
    </source>
</evidence>
<dbReference type="PANTHER" id="PTHR46233:SF3">
    <property type="entry name" value="HYDROXYACYLGLUTATHIONE HYDROLASE GLOC"/>
    <property type="match status" value="1"/>
</dbReference>
<keyword evidence="3" id="KW-0378">Hydrolase</keyword>
<dbReference type="CDD" id="cd06262">
    <property type="entry name" value="metallo-hydrolase-like_MBL-fold"/>
    <property type="match status" value="1"/>
</dbReference>
<evidence type="ECO:0000256" key="1">
    <source>
        <dbReference type="ARBA" id="ARBA00001947"/>
    </source>
</evidence>
<gene>
    <name evidence="6" type="ORF">K8W02_10975</name>
</gene>
<dbReference type="Pfam" id="PF00753">
    <property type="entry name" value="Lactamase_B"/>
    <property type="match status" value="1"/>
</dbReference>
<accession>A0A921HYR7</accession>
<reference evidence="6" key="2">
    <citation type="submission" date="2021-09" db="EMBL/GenBank/DDBJ databases">
        <authorList>
            <person name="Gilroy R."/>
        </authorList>
    </citation>
    <scope>NUCLEOTIDE SEQUENCE</scope>
    <source>
        <strain evidence="6">CHK55-1828</strain>
    </source>
</reference>
<feature type="domain" description="Metallo-beta-lactamase" evidence="5">
    <location>
        <begin position="12"/>
        <end position="195"/>
    </location>
</feature>
<evidence type="ECO:0000256" key="4">
    <source>
        <dbReference type="ARBA" id="ARBA00022833"/>
    </source>
</evidence>
<dbReference type="Gene3D" id="3.60.15.10">
    <property type="entry name" value="Ribonuclease Z/Hydroxyacylglutathione hydrolase-like"/>
    <property type="match status" value="1"/>
</dbReference>
<dbReference type="SMART" id="SM00849">
    <property type="entry name" value="Lactamase_B"/>
    <property type="match status" value="1"/>
</dbReference>
<comment type="caution">
    <text evidence="6">The sequence shown here is derived from an EMBL/GenBank/DDBJ whole genome shotgun (WGS) entry which is preliminary data.</text>
</comment>
<dbReference type="EMBL" id="DYVX01000087">
    <property type="protein sequence ID" value="HJF92885.1"/>
    <property type="molecule type" value="Genomic_DNA"/>
</dbReference>
<reference evidence="6" key="1">
    <citation type="journal article" date="2021" name="PeerJ">
        <title>Extensive microbial diversity within the chicken gut microbiome revealed by metagenomics and culture.</title>
        <authorList>
            <person name="Gilroy R."/>
            <person name="Ravi A."/>
            <person name="Getino M."/>
            <person name="Pursley I."/>
            <person name="Horton D.L."/>
            <person name="Alikhan N.F."/>
            <person name="Baker D."/>
            <person name="Gharbi K."/>
            <person name="Hall N."/>
            <person name="Watson M."/>
            <person name="Adriaenssens E.M."/>
            <person name="Foster-Nyarko E."/>
            <person name="Jarju S."/>
            <person name="Secka A."/>
            <person name="Antonio M."/>
            <person name="Oren A."/>
            <person name="Chaudhuri R.R."/>
            <person name="La Ragione R."/>
            <person name="Hildebrand F."/>
            <person name="Pallen M.J."/>
        </authorList>
    </citation>
    <scope>NUCLEOTIDE SEQUENCE</scope>
    <source>
        <strain evidence="6">CHK55-1828</strain>
    </source>
</reference>
<protein>
    <submittedName>
        <fullName evidence="6">MBL fold metallo-hydrolase</fullName>
    </submittedName>
</protein>
<dbReference type="AlphaFoldDB" id="A0A921HYR7"/>
<comment type="cofactor">
    <cofactor evidence="1">
        <name>Zn(2+)</name>
        <dbReference type="ChEBI" id="CHEBI:29105"/>
    </cofactor>
</comment>
<keyword evidence="4" id="KW-0862">Zinc</keyword>
<proteinExistence type="predicted"/>
<dbReference type="InterPro" id="IPR001279">
    <property type="entry name" value="Metallo-B-lactamas"/>
</dbReference>
<sequence>MKIKRFEFNMFPVNCYVLWDDTNEAAVIDAGCFYEEEKQALKDFIKDNHLEVKHLLNTHLHLDHIFGNPFMLKEFGLKAEANQADEYWIENAPKQSRMFGFQLQEQPVPLGKYLHDGDIVTFGHTQLECIHVPGHSPGSLVYYCAADHCMFSGDVLFQGSIGRADLAGGNFDDLIDHICSRLFVLPNDTIVYPGHGAPTTIGIEKAENPFFRYKE</sequence>
<dbReference type="InterPro" id="IPR051453">
    <property type="entry name" value="MBL_Glyoxalase_II"/>
</dbReference>